<comment type="caution">
    <text evidence="1">The sequence shown here is derived from an EMBL/GenBank/DDBJ whole genome shotgun (WGS) entry which is preliminary data.</text>
</comment>
<dbReference type="Proteomes" id="UP000318288">
    <property type="component" value="Unassembled WGS sequence"/>
</dbReference>
<proteinExistence type="predicted"/>
<protein>
    <submittedName>
        <fullName evidence="1">Uncharacterized protein</fullName>
    </submittedName>
</protein>
<name>A0A5C6EA13_9BACT</name>
<dbReference type="AlphaFoldDB" id="A0A5C6EA13"/>
<reference evidence="1 2" key="1">
    <citation type="submission" date="2019-02" db="EMBL/GenBank/DDBJ databases">
        <title>Deep-cultivation of Planctomycetes and their phenomic and genomic characterization uncovers novel biology.</title>
        <authorList>
            <person name="Wiegand S."/>
            <person name="Jogler M."/>
            <person name="Boedeker C."/>
            <person name="Pinto D."/>
            <person name="Vollmers J."/>
            <person name="Rivas-Marin E."/>
            <person name="Kohn T."/>
            <person name="Peeters S.H."/>
            <person name="Heuer A."/>
            <person name="Rast P."/>
            <person name="Oberbeckmann S."/>
            <person name="Bunk B."/>
            <person name="Jeske O."/>
            <person name="Meyerdierks A."/>
            <person name="Storesund J.E."/>
            <person name="Kallscheuer N."/>
            <person name="Luecker S."/>
            <person name="Lage O.M."/>
            <person name="Pohl T."/>
            <person name="Merkel B.J."/>
            <person name="Hornburger P."/>
            <person name="Mueller R.-W."/>
            <person name="Bruemmer F."/>
            <person name="Labrenz M."/>
            <person name="Spormann A.M."/>
            <person name="Op Den Camp H."/>
            <person name="Overmann J."/>
            <person name="Amann R."/>
            <person name="Jetten M.S.M."/>
            <person name="Mascher T."/>
            <person name="Medema M.H."/>
            <person name="Devos D.P."/>
            <person name="Kaster A.-K."/>
            <person name="Ovreas L."/>
            <person name="Rohde M."/>
            <person name="Galperin M.Y."/>
            <person name="Jogler C."/>
        </authorList>
    </citation>
    <scope>NUCLEOTIDE SEQUENCE [LARGE SCALE GENOMIC DNA]</scope>
    <source>
        <strain evidence="1 2">Poly51</strain>
    </source>
</reference>
<evidence type="ECO:0000313" key="2">
    <source>
        <dbReference type="Proteomes" id="UP000318288"/>
    </source>
</evidence>
<evidence type="ECO:0000313" key="1">
    <source>
        <dbReference type="EMBL" id="TWU44591.1"/>
    </source>
</evidence>
<accession>A0A5C6EA13</accession>
<sequence>MTSSNSANVMQIRSASPIEVVGTLDSPFSLRPMVALRFINDLSIGRLYTFAVGKRNGGCCLYGSISCDPHLCRKLLVNLLV</sequence>
<dbReference type="EMBL" id="SJPW01000011">
    <property type="protein sequence ID" value="TWU44591.1"/>
    <property type="molecule type" value="Genomic_DNA"/>
</dbReference>
<gene>
    <name evidence="1" type="ORF">Poly51_60220</name>
</gene>
<organism evidence="1 2">
    <name type="scientific">Rubripirellula tenax</name>
    <dbReference type="NCBI Taxonomy" id="2528015"/>
    <lineage>
        <taxon>Bacteria</taxon>
        <taxon>Pseudomonadati</taxon>
        <taxon>Planctomycetota</taxon>
        <taxon>Planctomycetia</taxon>
        <taxon>Pirellulales</taxon>
        <taxon>Pirellulaceae</taxon>
        <taxon>Rubripirellula</taxon>
    </lineage>
</organism>
<keyword evidence="2" id="KW-1185">Reference proteome</keyword>